<name>A0ABQ7QL67_PLUXY</name>
<feature type="transmembrane region" description="Helical" evidence="1">
    <location>
        <begin position="125"/>
        <end position="158"/>
    </location>
</feature>
<reference evidence="2 3" key="1">
    <citation type="submission" date="2021-06" db="EMBL/GenBank/DDBJ databases">
        <title>A haploid diamondback moth (Plutella xylostella L.) genome assembly resolves 31 chromosomes and identifies a diamide resistance mutation.</title>
        <authorList>
            <person name="Ward C.M."/>
            <person name="Perry K.D."/>
            <person name="Baker G."/>
            <person name="Powis K."/>
            <person name="Heckel D.G."/>
            <person name="Baxter S.W."/>
        </authorList>
    </citation>
    <scope>NUCLEOTIDE SEQUENCE [LARGE SCALE GENOMIC DNA]</scope>
    <source>
        <strain evidence="2 3">LV</strain>
        <tissue evidence="2">Single pupa</tissue>
    </source>
</reference>
<feature type="transmembrane region" description="Helical" evidence="1">
    <location>
        <begin position="6"/>
        <end position="30"/>
    </location>
</feature>
<evidence type="ECO:0000313" key="3">
    <source>
        <dbReference type="Proteomes" id="UP000823941"/>
    </source>
</evidence>
<evidence type="ECO:0000313" key="2">
    <source>
        <dbReference type="EMBL" id="KAG7305937.1"/>
    </source>
</evidence>
<dbReference type="EMBL" id="JAHIBW010000012">
    <property type="protein sequence ID" value="KAG7305937.1"/>
    <property type="molecule type" value="Genomic_DNA"/>
</dbReference>
<feature type="transmembrane region" description="Helical" evidence="1">
    <location>
        <begin position="69"/>
        <end position="92"/>
    </location>
</feature>
<keyword evidence="1" id="KW-0812">Transmembrane</keyword>
<evidence type="ECO:0000256" key="1">
    <source>
        <dbReference type="SAM" id="Phobius"/>
    </source>
</evidence>
<accession>A0ABQ7QL67</accession>
<keyword evidence="3" id="KW-1185">Reference proteome</keyword>
<gene>
    <name evidence="2" type="ORF">JYU34_008498</name>
</gene>
<comment type="caution">
    <text evidence="2">The sequence shown here is derived from an EMBL/GenBank/DDBJ whole genome shotgun (WGS) entry which is preliminary data.</text>
</comment>
<sequence>MLPWYVELALDAICLVLMLGAASFWAGSGVESRPKYRDEQTMIGGAIWSQLIINIALMLSVMLDASLDQYIAFYFLFCSTVLLLVTGSLLIWQECKAFMIRVREQRMARTRGVVLDQDPLDRCDWVYMSIATLCVVAGLVCAVHVLIMIGLLVLGTYWTVKYITNPFEHRNVTVSTTSASPDYVNIMFEQ</sequence>
<dbReference type="Proteomes" id="UP000823941">
    <property type="component" value="Chromosome 12"/>
</dbReference>
<proteinExistence type="predicted"/>
<keyword evidence="1" id="KW-0472">Membrane</keyword>
<organism evidence="2 3">
    <name type="scientific">Plutella xylostella</name>
    <name type="common">Diamondback moth</name>
    <name type="synonym">Plutella maculipennis</name>
    <dbReference type="NCBI Taxonomy" id="51655"/>
    <lineage>
        <taxon>Eukaryota</taxon>
        <taxon>Metazoa</taxon>
        <taxon>Ecdysozoa</taxon>
        <taxon>Arthropoda</taxon>
        <taxon>Hexapoda</taxon>
        <taxon>Insecta</taxon>
        <taxon>Pterygota</taxon>
        <taxon>Neoptera</taxon>
        <taxon>Endopterygota</taxon>
        <taxon>Lepidoptera</taxon>
        <taxon>Glossata</taxon>
        <taxon>Ditrysia</taxon>
        <taxon>Yponomeutoidea</taxon>
        <taxon>Plutellidae</taxon>
        <taxon>Plutella</taxon>
    </lineage>
</organism>
<keyword evidence="1" id="KW-1133">Transmembrane helix</keyword>
<feature type="transmembrane region" description="Helical" evidence="1">
    <location>
        <begin position="42"/>
        <end position="63"/>
    </location>
</feature>
<protein>
    <submittedName>
        <fullName evidence="2">Uncharacterized protein</fullName>
    </submittedName>
</protein>